<reference evidence="7 8" key="2">
    <citation type="journal article" date="2017" name="Nature">
        <title>The Apostasia genome and the evolution of orchids.</title>
        <authorList>
            <person name="Zhang G.Q."/>
            <person name="Liu K.W."/>
            <person name="Li Z."/>
            <person name="Lohaus R."/>
            <person name="Hsiao Y.Y."/>
            <person name="Niu S.C."/>
            <person name="Wang J.Y."/>
            <person name="Lin Y.C."/>
            <person name="Xu Q."/>
            <person name="Chen L.J."/>
            <person name="Yoshida K."/>
            <person name="Fujiwara S."/>
            <person name="Wang Z.W."/>
            <person name="Zhang Y.Q."/>
            <person name="Mitsuda N."/>
            <person name="Wang M."/>
            <person name="Liu G.H."/>
            <person name="Pecoraro L."/>
            <person name="Huang H.X."/>
            <person name="Xiao X.J."/>
            <person name="Lin M."/>
            <person name="Wu X.Y."/>
            <person name="Wu W.L."/>
            <person name="Chen Y.Y."/>
            <person name="Chang S.B."/>
            <person name="Sakamoto S."/>
            <person name="Ohme-Takagi M."/>
            <person name="Yagi M."/>
            <person name="Zeng S.J."/>
            <person name="Shen C.Y."/>
            <person name="Yeh C.M."/>
            <person name="Luo Y.B."/>
            <person name="Tsai W.C."/>
            <person name="Van de Peer Y."/>
            <person name="Liu Z.J."/>
        </authorList>
    </citation>
    <scope>NUCLEOTIDE SEQUENCE [LARGE SCALE GENOMIC DNA]</scope>
    <source>
        <tissue evidence="7">The whole plant</tissue>
    </source>
</reference>
<evidence type="ECO:0000256" key="2">
    <source>
        <dbReference type="ARBA" id="ARBA00009965"/>
    </source>
</evidence>
<organism evidence="7 8">
    <name type="scientific">Dendrobium catenatum</name>
    <dbReference type="NCBI Taxonomy" id="906689"/>
    <lineage>
        <taxon>Eukaryota</taxon>
        <taxon>Viridiplantae</taxon>
        <taxon>Streptophyta</taxon>
        <taxon>Embryophyta</taxon>
        <taxon>Tracheophyta</taxon>
        <taxon>Spermatophyta</taxon>
        <taxon>Magnoliopsida</taxon>
        <taxon>Liliopsida</taxon>
        <taxon>Asparagales</taxon>
        <taxon>Orchidaceae</taxon>
        <taxon>Epidendroideae</taxon>
        <taxon>Malaxideae</taxon>
        <taxon>Dendrobiinae</taxon>
        <taxon>Dendrobium</taxon>
    </lineage>
</organism>
<dbReference type="Proteomes" id="UP000233837">
    <property type="component" value="Unassembled WGS sequence"/>
</dbReference>
<keyword evidence="3 6" id="KW-0812">Transmembrane</keyword>
<dbReference type="AlphaFoldDB" id="A0A2I0W7Y0"/>
<keyword evidence="4 6" id="KW-1133">Transmembrane helix</keyword>
<evidence type="ECO:0000256" key="4">
    <source>
        <dbReference type="ARBA" id="ARBA00022989"/>
    </source>
</evidence>
<dbReference type="GO" id="GO:0005384">
    <property type="term" value="F:manganese ion transmembrane transporter activity"/>
    <property type="evidence" value="ECO:0007669"/>
    <property type="project" value="TreeGrafter"/>
</dbReference>
<evidence type="ECO:0000256" key="3">
    <source>
        <dbReference type="ARBA" id="ARBA00022692"/>
    </source>
</evidence>
<dbReference type="PANTHER" id="PTHR11706:SF104">
    <property type="entry name" value="METAL TRANSPORTER NRAMP2"/>
    <property type="match status" value="1"/>
</dbReference>
<feature type="transmembrane region" description="Helical" evidence="6">
    <location>
        <begin position="269"/>
        <end position="288"/>
    </location>
</feature>
<dbReference type="STRING" id="906689.A0A2I0W7Y0"/>
<dbReference type="NCBIfam" id="TIGR01197">
    <property type="entry name" value="nramp"/>
    <property type="match status" value="1"/>
</dbReference>
<feature type="transmembrane region" description="Helical" evidence="6">
    <location>
        <begin position="326"/>
        <end position="347"/>
    </location>
</feature>
<gene>
    <name evidence="7" type="primary">NRAMP2</name>
    <name evidence="7" type="ORF">MA16_Dca008281</name>
</gene>
<feature type="transmembrane region" description="Helical" evidence="6">
    <location>
        <begin position="430"/>
        <end position="450"/>
    </location>
</feature>
<accession>A0A2I0W7Y0</accession>
<dbReference type="NCBIfam" id="NF037982">
    <property type="entry name" value="Nramp_1"/>
    <property type="match status" value="1"/>
</dbReference>
<feature type="transmembrane region" description="Helical" evidence="6">
    <location>
        <begin position="186"/>
        <end position="204"/>
    </location>
</feature>
<dbReference type="Pfam" id="PF01566">
    <property type="entry name" value="Nramp"/>
    <property type="match status" value="1"/>
</dbReference>
<dbReference type="InterPro" id="IPR001046">
    <property type="entry name" value="NRAMP_fam"/>
</dbReference>
<evidence type="ECO:0000313" key="8">
    <source>
        <dbReference type="Proteomes" id="UP000233837"/>
    </source>
</evidence>
<dbReference type="GO" id="GO:0005802">
    <property type="term" value="C:trans-Golgi network"/>
    <property type="evidence" value="ECO:0007669"/>
    <property type="project" value="TreeGrafter"/>
</dbReference>
<keyword evidence="8" id="KW-1185">Reference proteome</keyword>
<dbReference type="OrthoDB" id="409173at2759"/>
<dbReference type="GO" id="GO:0015086">
    <property type="term" value="F:cadmium ion transmembrane transporter activity"/>
    <property type="evidence" value="ECO:0007669"/>
    <property type="project" value="TreeGrafter"/>
</dbReference>
<feature type="transmembrane region" description="Helical" evidence="6">
    <location>
        <begin position="367"/>
        <end position="387"/>
    </location>
</feature>
<proteinExistence type="inferred from homology"/>
<feature type="transmembrane region" description="Helical" evidence="6">
    <location>
        <begin position="399"/>
        <end position="418"/>
    </location>
</feature>
<keyword evidence="5 6" id="KW-0472">Membrane</keyword>
<name>A0A2I0W7Y0_9ASPA</name>
<dbReference type="PRINTS" id="PR00447">
    <property type="entry name" value="NATRESASSCMP"/>
</dbReference>
<evidence type="ECO:0000256" key="1">
    <source>
        <dbReference type="ARBA" id="ARBA00004141"/>
    </source>
</evidence>
<evidence type="ECO:0000256" key="6">
    <source>
        <dbReference type="SAM" id="Phobius"/>
    </source>
</evidence>
<evidence type="ECO:0000313" key="7">
    <source>
        <dbReference type="EMBL" id="PKU71752.1"/>
    </source>
</evidence>
<dbReference type="GO" id="GO:0034755">
    <property type="term" value="P:iron ion transmembrane transport"/>
    <property type="evidence" value="ECO:0007669"/>
    <property type="project" value="TreeGrafter"/>
</dbReference>
<dbReference type="PANTHER" id="PTHR11706">
    <property type="entry name" value="SOLUTE CARRIER PROTEIN FAMILY 11 MEMBER"/>
    <property type="match status" value="1"/>
</dbReference>
<protein>
    <submittedName>
        <fullName evidence="7">Metal transporter Nramp2</fullName>
    </submittedName>
</protein>
<evidence type="ECO:0000256" key="5">
    <source>
        <dbReference type="ARBA" id="ARBA00023136"/>
    </source>
</evidence>
<dbReference type="HAMAP" id="MF_00221">
    <property type="entry name" value="NRAMP"/>
    <property type="match status" value="1"/>
</dbReference>
<comment type="similarity">
    <text evidence="2">Belongs to the NRAMP (TC 2.A.55) family.</text>
</comment>
<reference evidence="7 8" key="1">
    <citation type="journal article" date="2016" name="Sci. Rep.">
        <title>The Dendrobium catenatum Lindl. genome sequence provides insights into polysaccharide synthase, floral development and adaptive evolution.</title>
        <authorList>
            <person name="Zhang G.Q."/>
            <person name="Xu Q."/>
            <person name="Bian C."/>
            <person name="Tsai W.C."/>
            <person name="Yeh C.M."/>
            <person name="Liu K.W."/>
            <person name="Yoshida K."/>
            <person name="Zhang L.S."/>
            <person name="Chang S.B."/>
            <person name="Chen F."/>
            <person name="Shi Y."/>
            <person name="Su Y.Y."/>
            <person name="Zhang Y.Q."/>
            <person name="Chen L.J."/>
            <person name="Yin Y."/>
            <person name="Lin M."/>
            <person name="Huang H."/>
            <person name="Deng H."/>
            <person name="Wang Z.W."/>
            <person name="Zhu S.L."/>
            <person name="Zhao X."/>
            <person name="Deng C."/>
            <person name="Niu S.C."/>
            <person name="Huang J."/>
            <person name="Wang M."/>
            <person name="Liu G.H."/>
            <person name="Yang H.J."/>
            <person name="Xiao X.J."/>
            <person name="Hsiao Y.Y."/>
            <person name="Wu W.L."/>
            <person name="Chen Y.Y."/>
            <person name="Mitsuda N."/>
            <person name="Ohme-Takagi M."/>
            <person name="Luo Y.B."/>
            <person name="Van de Peer Y."/>
            <person name="Liu Z.J."/>
        </authorList>
    </citation>
    <scope>NUCLEOTIDE SEQUENCE [LARGE SCALE GENOMIC DNA]</scope>
    <source>
        <tissue evidence="7">The whole plant</tissue>
    </source>
</reference>
<feature type="transmembrane region" description="Helical" evidence="6">
    <location>
        <begin position="462"/>
        <end position="484"/>
    </location>
</feature>
<feature type="transmembrane region" description="Helical" evidence="6">
    <location>
        <begin position="151"/>
        <end position="174"/>
    </location>
</feature>
<dbReference type="GO" id="GO:0016020">
    <property type="term" value="C:membrane"/>
    <property type="evidence" value="ECO:0007669"/>
    <property type="project" value="UniProtKB-SubCell"/>
</dbReference>
<feature type="transmembrane region" description="Helical" evidence="6">
    <location>
        <begin position="76"/>
        <end position="98"/>
    </location>
</feature>
<comment type="subcellular location">
    <subcellularLocation>
        <location evidence="1">Membrane</location>
        <topology evidence="1">Multi-pass membrane protein</topology>
    </subcellularLocation>
</comment>
<dbReference type="EMBL" id="KZ502859">
    <property type="protein sequence ID" value="PKU71752.1"/>
    <property type="molecule type" value="Genomic_DNA"/>
</dbReference>
<feature type="transmembrane region" description="Helical" evidence="6">
    <location>
        <begin position="118"/>
        <end position="139"/>
    </location>
</feature>
<sequence>MSMASQEAPLLPADDSDGKVIISVSDEEWSEVEANDGLAPPFSWRKLWRFTGPGFLMCIAFLDPGSLEGDLQAGAIAGYSLLWLLLWATAMGLLIQLLSAKLGVATGRHLAELCREEYPQWAGIVLWVMAELALIASDIQEVVGSAIAIRILSGGVIPLWVGVLITALDCFIFLFLESYGVRKLEAFFAVLIATMAISFAIMFGETKPSRKDLLIGLLVPKVSPSTITQAVGLVGCVITPHNVFLHSALVQSRKINTKRKSCVTEAIRYYYIESAAALTISFVINFFATTVFAKSFYGTKIAGGIGLENAGHVLQEKYGAALFPILYIWGLGLLASGQSSTITSTYAGQFIMEGFRNLHMKKWIRALITRSCAVVPAIIVALCFDSSDTTVDALNESLNSLQSIQVPFALIPLIKLVSKEQVMGFFRIGFILKTLAWIVAAFLIAINGYLLVDYFSNEMQGLLLTSIICVFLMLYLAFVIYLIVRDDSLSVFRKKSPNPTT</sequence>